<keyword evidence="5" id="KW-0010">Activator</keyword>
<evidence type="ECO:0000256" key="1">
    <source>
        <dbReference type="ARBA" id="ARBA00004123"/>
    </source>
</evidence>
<dbReference type="SUPFAM" id="SSF46689">
    <property type="entry name" value="Homeodomain-like"/>
    <property type="match status" value="1"/>
</dbReference>
<dbReference type="AlphaFoldDB" id="A0AAD8IVU1"/>
<dbReference type="Proteomes" id="UP001237642">
    <property type="component" value="Unassembled WGS sequence"/>
</dbReference>
<evidence type="ECO:0000259" key="9">
    <source>
        <dbReference type="PROSITE" id="PS50090"/>
    </source>
</evidence>
<dbReference type="InterPro" id="IPR001005">
    <property type="entry name" value="SANT/Myb"/>
</dbReference>
<keyword evidence="3" id="KW-0805">Transcription regulation</keyword>
<feature type="region of interest" description="Disordered" evidence="8">
    <location>
        <begin position="105"/>
        <end position="158"/>
    </location>
</feature>
<evidence type="ECO:0000259" key="10">
    <source>
        <dbReference type="PROSITE" id="PS51294"/>
    </source>
</evidence>
<dbReference type="SMART" id="SM00717">
    <property type="entry name" value="SANT"/>
    <property type="match status" value="1"/>
</dbReference>
<dbReference type="PROSITE" id="PS50090">
    <property type="entry name" value="MYB_LIKE"/>
    <property type="match status" value="1"/>
</dbReference>
<feature type="domain" description="Myb-like" evidence="9">
    <location>
        <begin position="12"/>
        <end position="80"/>
    </location>
</feature>
<sequence>MGNSRDMKRGNASMLRKGAWDFDEDTLLRRCIENYGEGKWHLVPQRAGLNRLLGNRWSLIGGRLPGRTANDVKNFWNTNVQKKLATAKEATKREELIPRKQQSNIAPTTAGGTATIVLKPLPRTLSKGRSPPVETLYKNKNNNNKPSSLATLSETLPPDDEGVEWWKNLFAEIEKEQDSLGQQSGLENMDGERGLICETGELTAPATEADGLAEDDWSDIWDFLNPSDNK</sequence>
<proteinExistence type="predicted"/>
<dbReference type="PANTHER" id="PTHR47999:SF24">
    <property type="entry name" value="TRANSCRIPTION FACTOR MYB90"/>
    <property type="match status" value="1"/>
</dbReference>
<dbReference type="InterPro" id="IPR009057">
    <property type="entry name" value="Homeodomain-like_sf"/>
</dbReference>
<evidence type="ECO:0000256" key="5">
    <source>
        <dbReference type="ARBA" id="ARBA00023159"/>
    </source>
</evidence>
<comment type="subcellular location">
    <subcellularLocation>
        <location evidence="1">Nucleus</location>
    </subcellularLocation>
</comment>
<reference evidence="11" key="2">
    <citation type="submission" date="2023-05" db="EMBL/GenBank/DDBJ databases">
        <authorList>
            <person name="Schelkunov M.I."/>
        </authorList>
    </citation>
    <scope>NUCLEOTIDE SEQUENCE</scope>
    <source>
        <strain evidence="11">Hsosn_3</strain>
        <tissue evidence="11">Leaf</tissue>
    </source>
</reference>
<evidence type="ECO:0000313" key="12">
    <source>
        <dbReference type="Proteomes" id="UP001237642"/>
    </source>
</evidence>
<dbReference type="GO" id="GO:0005634">
    <property type="term" value="C:nucleus"/>
    <property type="evidence" value="ECO:0007669"/>
    <property type="project" value="UniProtKB-SubCell"/>
</dbReference>
<evidence type="ECO:0000256" key="4">
    <source>
        <dbReference type="ARBA" id="ARBA00023125"/>
    </source>
</evidence>
<evidence type="ECO:0000256" key="3">
    <source>
        <dbReference type="ARBA" id="ARBA00023015"/>
    </source>
</evidence>
<gene>
    <name evidence="11" type="ORF">POM88_011185</name>
</gene>
<reference evidence="11" key="1">
    <citation type="submission" date="2023-02" db="EMBL/GenBank/DDBJ databases">
        <title>Genome of toxic invasive species Heracleum sosnowskyi carries increased number of genes despite the absence of recent whole-genome duplications.</title>
        <authorList>
            <person name="Schelkunov M."/>
            <person name="Shtratnikova V."/>
            <person name="Makarenko M."/>
            <person name="Klepikova A."/>
            <person name="Omelchenko D."/>
            <person name="Novikova G."/>
            <person name="Obukhova E."/>
            <person name="Bogdanov V."/>
            <person name="Penin A."/>
            <person name="Logacheva M."/>
        </authorList>
    </citation>
    <scope>NUCLEOTIDE SEQUENCE</scope>
    <source>
        <strain evidence="11">Hsosn_3</strain>
        <tissue evidence="11">Leaf</tissue>
    </source>
</reference>
<dbReference type="CDD" id="cd00167">
    <property type="entry name" value="SANT"/>
    <property type="match status" value="1"/>
</dbReference>
<name>A0AAD8IVU1_9APIA</name>
<dbReference type="GO" id="GO:0003677">
    <property type="term" value="F:DNA binding"/>
    <property type="evidence" value="ECO:0007669"/>
    <property type="project" value="UniProtKB-KW"/>
</dbReference>
<dbReference type="InterPro" id="IPR015495">
    <property type="entry name" value="Myb_TF_plants"/>
</dbReference>
<keyword evidence="12" id="KW-1185">Reference proteome</keyword>
<evidence type="ECO:0000256" key="2">
    <source>
        <dbReference type="ARBA" id="ARBA00022737"/>
    </source>
</evidence>
<dbReference type="PANTHER" id="PTHR47999">
    <property type="entry name" value="TRANSCRIPTION FACTOR MYB8-RELATED-RELATED"/>
    <property type="match status" value="1"/>
</dbReference>
<dbReference type="Gene3D" id="1.10.10.60">
    <property type="entry name" value="Homeodomain-like"/>
    <property type="match status" value="2"/>
</dbReference>
<keyword evidence="4" id="KW-0238">DNA-binding</keyword>
<dbReference type="PROSITE" id="PS51294">
    <property type="entry name" value="HTH_MYB"/>
    <property type="match status" value="1"/>
</dbReference>
<evidence type="ECO:0000313" key="11">
    <source>
        <dbReference type="EMBL" id="KAK1392129.1"/>
    </source>
</evidence>
<keyword evidence="6" id="KW-0804">Transcription</keyword>
<evidence type="ECO:0000256" key="7">
    <source>
        <dbReference type="ARBA" id="ARBA00023242"/>
    </source>
</evidence>
<dbReference type="InterPro" id="IPR017930">
    <property type="entry name" value="Myb_dom"/>
</dbReference>
<evidence type="ECO:0000256" key="6">
    <source>
        <dbReference type="ARBA" id="ARBA00023163"/>
    </source>
</evidence>
<keyword evidence="7" id="KW-0539">Nucleus</keyword>
<dbReference type="Pfam" id="PF00249">
    <property type="entry name" value="Myb_DNA-binding"/>
    <property type="match status" value="1"/>
</dbReference>
<keyword evidence="2" id="KW-0677">Repeat</keyword>
<dbReference type="EMBL" id="JAUIZM010000003">
    <property type="protein sequence ID" value="KAK1392129.1"/>
    <property type="molecule type" value="Genomic_DNA"/>
</dbReference>
<accession>A0AAD8IVU1</accession>
<evidence type="ECO:0000256" key="8">
    <source>
        <dbReference type="SAM" id="MobiDB-lite"/>
    </source>
</evidence>
<comment type="caution">
    <text evidence="11">The sequence shown here is derived from an EMBL/GenBank/DDBJ whole genome shotgun (WGS) entry which is preliminary data.</text>
</comment>
<feature type="domain" description="HTH myb-type" evidence="10">
    <location>
        <begin position="51"/>
        <end position="84"/>
    </location>
</feature>
<protein>
    <submittedName>
        <fullName evidence="11">Transcription factor MYB113</fullName>
    </submittedName>
</protein>
<organism evidence="11 12">
    <name type="scientific">Heracleum sosnowskyi</name>
    <dbReference type="NCBI Taxonomy" id="360622"/>
    <lineage>
        <taxon>Eukaryota</taxon>
        <taxon>Viridiplantae</taxon>
        <taxon>Streptophyta</taxon>
        <taxon>Embryophyta</taxon>
        <taxon>Tracheophyta</taxon>
        <taxon>Spermatophyta</taxon>
        <taxon>Magnoliopsida</taxon>
        <taxon>eudicotyledons</taxon>
        <taxon>Gunneridae</taxon>
        <taxon>Pentapetalae</taxon>
        <taxon>asterids</taxon>
        <taxon>campanulids</taxon>
        <taxon>Apiales</taxon>
        <taxon>Apiaceae</taxon>
        <taxon>Apioideae</taxon>
        <taxon>apioid superclade</taxon>
        <taxon>Tordylieae</taxon>
        <taxon>Tordyliinae</taxon>
        <taxon>Heracleum</taxon>
    </lineage>
</organism>